<evidence type="ECO:0000313" key="1">
    <source>
        <dbReference type="EMBL" id="EGD07226.1"/>
    </source>
</evidence>
<dbReference type="RefSeq" id="WP_005997305.1">
    <property type="nucleotide sequence ID" value="NZ_AEQV01000235.1"/>
</dbReference>
<dbReference type="eggNOG" id="COG0840">
    <property type="taxonomic scope" value="Bacteria"/>
</dbReference>
<name>F0BJY0_9XANT</name>
<dbReference type="GeneID" id="46984291"/>
<organism evidence="1 2">
    <name type="scientific">Xanthomonas vesicatoria ATCC 35937</name>
    <dbReference type="NCBI Taxonomy" id="925775"/>
    <lineage>
        <taxon>Bacteria</taxon>
        <taxon>Pseudomonadati</taxon>
        <taxon>Pseudomonadota</taxon>
        <taxon>Gammaproteobacteria</taxon>
        <taxon>Lysobacterales</taxon>
        <taxon>Lysobacteraceae</taxon>
        <taxon>Xanthomonas</taxon>
    </lineage>
</organism>
<evidence type="ECO:0008006" key="3">
    <source>
        <dbReference type="Google" id="ProtNLM"/>
    </source>
</evidence>
<reference evidence="1 2" key="1">
    <citation type="journal article" date="2011" name="BMC Genomics">
        <title>Comparative genomics reveals diversity among xanthomonads infecting tomato and pepper.</title>
        <authorList>
            <person name="Potnis N."/>
            <person name="Krasileva K."/>
            <person name="Chow V."/>
            <person name="Almeida N.F."/>
            <person name="Patil P.B."/>
            <person name="Ryan R.P."/>
            <person name="Sharlach M."/>
            <person name="Behlau F."/>
            <person name="Dow J.M."/>
            <person name="Momol M.T."/>
            <person name="White F.F."/>
            <person name="Preston J.F."/>
            <person name="Vinatzer B.A."/>
            <person name="Koebnik R."/>
            <person name="Setubal J.C."/>
            <person name="Norman D.J."/>
            <person name="Staskawicz B.J."/>
            <person name="Jones J.B."/>
        </authorList>
    </citation>
    <scope>NUCLEOTIDE SEQUENCE [LARGE SCALE GENOMIC DNA]</scope>
    <source>
        <strain evidence="1 2">ATCC 35937</strain>
    </source>
</reference>
<comment type="caution">
    <text evidence="1">The sequence shown here is derived from an EMBL/GenBank/DDBJ whole genome shotgun (WGS) entry which is preliminary data.</text>
</comment>
<gene>
    <name evidence="1" type="ORF">XVE_4593</name>
</gene>
<dbReference type="Proteomes" id="UP000003299">
    <property type="component" value="Unassembled WGS sequence"/>
</dbReference>
<dbReference type="AlphaFoldDB" id="F0BJY0"/>
<dbReference type="EMBL" id="AEQV01000235">
    <property type="protein sequence ID" value="EGD07226.1"/>
    <property type="molecule type" value="Genomic_DNA"/>
</dbReference>
<protein>
    <recommendedName>
        <fullName evidence="3">Methyl-accepting chemotaxis protein</fullName>
    </recommendedName>
</protein>
<proteinExistence type="predicted"/>
<evidence type="ECO:0000313" key="2">
    <source>
        <dbReference type="Proteomes" id="UP000003299"/>
    </source>
</evidence>
<accession>F0BJY0</accession>
<sequence length="123" mass="13383">MSYAVTRFVSLQKKLLGAVTIGLLIVLLCALAGLATAWISVSGKVPQEVAQASAAEAVSRDFRMQVQEWKNVLIRGRDPAQLEKHLDAFRLQGKKVQSGTEKLAQAMPDARARALAQDLPSRI</sequence>